<dbReference type="InterPro" id="IPR050386">
    <property type="entry name" value="Glycosyl_hydrolase_5"/>
</dbReference>
<name>Q2YI64_9ZZZZ</name>
<dbReference type="InterPro" id="IPR013783">
    <property type="entry name" value="Ig-like_fold"/>
</dbReference>
<keyword evidence="1" id="KW-0378">Hydrolase</keyword>
<dbReference type="AlphaFoldDB" id="Q2YI64"/>
<protein>
    <submittedName>
        <fullName evidence="8">Cellulase</fullName>
    </submittedName>
</protein>
<evidence type="ECO:0000256" key="1">
    <source>
        <dbReference type="ARBA" id="ARBA00022801"/>
    </source>
</evidence>
<dbReference type="GO" id="GO:0008422">
    <property type="term" value="F:beta-glucosidase activity"/>
    <property type="evidence" value="ECO:0007669"/>
    <property type="project" value="TreeGrafter"/>
</dbReference>
<dbReference type="PROSITE" id="PS51257">
    <property type="entry name" value="PROKAR_LIPOPROTEIN"/>
    <property type="match status" value="1"/>
</dbReference>
<feature type="domain" description="Glycoside hydrolase family 5" evidence="6">
    <location>
        <begin position="176"/>
        <end position="480"/>
    </location>
</feature>
<gene>
    <name evidence="8" type="primary">bglC</name>
</gene>
<evidence type="ECO:0000256" key="4">
    <source>
        <dbReference type="ARBA" id="ARBA00023326"/>
    </source>
</evidence>
<dbReference type="PANTHER" id="PTHR31297">
    <property type="entry name" value="GLUCAN ENDO-1,6-BETA-GLUCOSIDASE B"/>
    <property type="match status" value="1"/>
</dbReference>
<dbReference type="Gene3D" id="3.20.20.80">
    <property type="entry name" value="Glycosidases"/>
    <property type="match status" value="1"/>
</dbReference>
<keyword evidence="4" id="KW-0624">Polysaccharide degradation</keyword>
<sequence>MKTIRSIAFCTAVLALLSTACQKPDPTPTPVDEAPTSIMLSQSSFSVANTGEKLSLTVTAPARPAVSGLPDWISLTDGTYSKYKITFGLMVAANAGYQERTATLTVTSSGASSVTVTVTQAASAEPEPPTSDPDPDNNPAWKMAMNLGLGWNMGNQFDGYYNGSWAGEKEGYPGECVWQPDDSHKATQATFEGLKKAGFTSVRIPVSWLRMIGPAPAYTIDETWLGRVYEVVGFAHNAGLNVIVNTHHDENHGVNNTYQWLDIKNAANNSALNQAIKEEIKAVWTQIAEKFKDCGDWLILESFNELNDGGWGWSDAFRANPSKQCDILNEWNQVFVDAVRATGGENATRWLGVPTYAANPEYTTYFTMPSDPAGKTMLAVHFYDPSDYTIGKEQYSDWGHTGQAGQKATWGDEDHVREVFGKLNASFVEKKIPVYLGEFGCSMRRKSDSRAWAFYKYYLEYVVKAARTYGLPCFLWDNGGTDSGQEQHGYIHHGNGSYLGNSKELVDLMVKAWFTDKEGYTLQTIYNSAPKF</sequence>
<keyword evidence="2" id="KW-0119">Carbohydrate metabolism</keyword>
<dbReference type="SUPFAM" id="SSF51445">
    <property type="entry name" value="(Trans)glycosidases"/>
    <property type="match status" value="1"/>
</dbReference>
<reference evidence="8" key="1">
    <citation type="journal article" date="2005" name="Environ. Microbiol.">
        <title>Novel hydrolase diversity retrieved from a metagenome library of bovine rumen microflora.</title>
        <authorList>
            <person name="Ferrer M."/>
            <person name="Golyshina O.V."/>
            <person name="Chernikova T.N."/>
            <person name="Khachane A.N."/>
            <person name="Reyes-Duarte D."/>
            <person name="Santos V.A.P.M.D."/>
            <person name="Strompl C."/>
            <person name="Elborough K."/>
            <person name="Jarvis G."/>
            <person name="Neef A."/>
            <person name="Yakimov M.M."/>
            <person name="Timmis K.N."/>
            <person name="Golyshin P.N."/>
        </authorList>
    </citation>
    <scope>NUCLEOTIDE SEQUENCE</scope>
</reference>
<dbReference type="CDD" id="cd14948">
    <property type="entry name" value="BACON"/>
    <property type="match status" value="1"/>
</dbReference>
<dbReference type="InterPro" id="IPR024361">
    <property type="entry name" value="BACON"/>
</dbReference>
<organism evidence="8">
    <name type="scientific">unidentified microorganism</name>
    <dbReference type="NCBI Taxonomy" id="81726"/>
    <lineage>
        <taxon>unclassified sequences</taxon>
        <taxon>environmental samples</taxon>
    </lineage>
</organism>
<evidence type="ECO:0000256" key="3">
    <source>
        <dbReference type="ARBA" id="ARBA00023295"/>
    </source>
</evidence>
<dbReference type="GO" id="GO:0009251">
    <property type="term" value="P:glucan catabolic process"/>
    <property type="evidence" value="ECO:0007669"/>
    <property type="project" value="TreeGrafter"/>
</dbReference>
<dbReference type="Gene3D" id="2.60.40.10">
    <property type="entry name" value="Immunoglobulins"/>
    <property type="match status" value="1"/>
</dbReference>
<evidence type="ECO:0000259" key="7">
    <source>
        <dbReference type="Pfam" id="PF13004"/>
    </source>
</evidence>
<feature type="region of interest" description="Disordered" evidence="5">
    <location>
        <begin position="119"/>
        <end position="138"/>
    </location>
</feature>
<keyword evidence="3" id="KW-0326">Glycosidase</keyword>
<dbReference type="InterPro" id="IPR001547">
    <property type="entry name" value="Glyco_hydro_5"/>
</dbReference>
<dbReference type="Pfam" id="PF00150">
    <property type="entry name" value="Cellulase"/>
    <property type="match status" value="1"/>
</dbReference>
<proteinExistence type="predicted"/>
<evidence type="ECO:0000313" key="8">
    <source>
        <dbReference type="EMBL" id="CAJ19139.1"/>
    </source>
</evidence>
<evidence type="ECO:0000259" key="6">
    <source>
        <dbReference type="Pfam" id="PF00150"/>
    </source>
</evidence>
<dbReference type="GO" id="GO:0005576">
    <property type="term" value="C:extracellular region"/>
    <property type="evidence" value="ECO:0007669"/>
    <property type="project" value="TreeGrafter"/>
</dbReference>
<dbReference type="Pfam" id="PF13004">
    <property type="entry name" value="BACON"/>
    <property type="match status" value="1"/>
</dbReference>
<accession>Q2YI64</accession>
<feature type="domain" description="BACON" evidence="7">
    <location>
        <begin position="70"/>
        <end position="121"/>
    </location>
</feature>
<evidence type="ECO:0000256" key="2">
    <source>
        <dbReference type="ARBA" id="ARBA00023277"/>
    </source>
</evidence>
<evidence type="ECO:0000256" key="5">
    <source>
        <dbReference type="SAM" id="MobiDB-lite"/>
    </source>
</evidence>
<dbReference type="PANTHER" id="PTHR31297:SF41">
    <property type="entry name" value="ENDOGLUCANASE, PUTATIVE (AFU_ORTHOLOGUE AFUA_5G01830)-RELATED"/>
    <property type="match status" value="1"/>
</dbReference>
<dbReference type="CAZy" id="GH5">
    <property type="family name" value="Glycoside Hydrolase Family 5"/>
</dbReference>
<dbReference type="InterPro" id="IPR017853">
    <property type="entry name" value="GH"/>
</dbReference>
<dbReference type="EMBL" id="AM050337">
    <property type="protein sequence ID" value="CAJ19139.1"/>
    <property type="molecule type" value="Genomic_DNA"/>
</dbReference>